<accession>A0A915JZ59</accession>
<evidence type="ECO:0000313" key="1">
    <source>
        <dbReference type="Proteomes" id="UP000887565"/>
    </source>
</evidence>
<keyword evidence="1" id="KW-1185">Reference proteome</keyword>
<reference evidence="2" key="1">
    <citation type="submission" date="2022-11" db="UniProtKB">
        <authorList>
            <consortium name="WormBaseParasite"/>
        </authorList>
    </citation>
    <scope>IDENTIFICATION</scope>
</reference>
<sequence>MPFSTERNAIDGTLFGWRLASVVLYKIALYFPIEISKPITRAPNLANGTLKIPPPDPTSKIRLPDNGLHDDDIFPFSTDRVSLIQGMRTLFIECKALKIPSSCHQSEWRVENFSASNWSAVVWVFIEREKIRSDLKMPFLNVESETSKKDKTGIHYTPEFELIFWKHRIQIHSFALSNPNTDPENHNYQFQIRIQKNGSDITIIGSKYLAHSCPTSLDPDTKIPLDNSEYQNDWFSIQKMGRILWH</sequence>
<dbReference type="AlphaFoldDB" id="A0A915JZ59"/>
<dbReference type="Proteomes" id="UP000887565">
    <property type="component" value="Unplaced"/>
</dbReference>
<protein>
    <submittedName>
        <fullName evidence="2">Uncharacterized protein</fullName>
    </submittedName>
</protein>
<proteinExistence type="predicted"/>
<organism evidence="1 2">
    <name type="scientific">Romanomermis culicivorax</name>
    <name type="common">Nematode worm</name>
    <dbReference type="NCBI Taxonomy" id="13658"/>
    <lineage>
        <taxon>Eukaryota</taxon>
        <taxon>Metazoa</taxon>
        <taxon>Ecdysozoa</taxon>
        <taxon>Nematoda</taxon>
        <taxon>Enoplea</taxon>
        <taxon>Dorylaimia</taxon>
        <taxon>Mermithida</taxon>
        <taxon>Mermithoidea</taxon>
        <taxon>Mermithidae</taxon>
        <taxon>Romanomermis</taxon>
    </lineage>
</organism>
<dbReference type="WBParaSite" id="nRc.2.0.1.t31265-RA">
    <property type="protein sequence ID" value="nRc.2.0.1.t31265-RA"/>
    <property type="gene ID" value="nRc.2.0.1.g31265"/>
</dbReference>
<evidence type="ECO:0000313" key="2">
    <source>
        <dbReference type="WBParaSite" id="nRc.2.0.1.t31265-RA"/>
    </source>
</evidence>
<name>A0A915JZ59_ROMCU</name>